<dbReference type="EMBL" id="NCKV01006100">
    <property type="protein sequence ID" value="RWS23651.1"/>
    <property type="molecule type" value="Genomic_DNA"/>
</dbReference>
<dbReference type="GO" id="GO:0007009">
    <property type="term" value="P:plasma membrane organization"/>
    <property type="evidence" value="ECO:0007669"/>
    <property type="project" value="TreeGrafter"/>
</dbReference>
<sequence length="740" mass="84738">MIQLNENDDSTQYPVALSDRIDNDSKAGFEMYRIPPAIRPEMSKYKLEVLFWGLRELKKIQFLDIEKPRVDVELGGCIVSSDELINFKENPNFSNPLKSIDVDLPNNLLQPALTIRIVHKQSGQLLLDGSHIIPYIQNLIYKEAPQGEETVEIGIDPKKYITETSQQNGDIYKTVNREGEEIPIDWWMRYKASLEQYLEEEEKVSSTENESDSQGEYKEPHIPQNMLIKLFDTELEKSNDFGKITDWGLRSFPLFKAKKKSSLESGDSETIGVFKGSIQLYKDPIPNESINENQEAVEPVSVLVRVYIVDAQNLVGKTGSNRINPYITFVLGGKKASDKDNYFENQQNPKIGKCFEFEAVFPQDSLLTVQVHGYDRYGVDYLIGETKIDLENRYYSRHRLLCGLPQLYQPEGLDQWRDSCTPSEILEKLCNDLKLFGPEYWDDSIKVGKYSFVFTSDAENPSANPLEKEQMCLAVLNNWKQAFGYALLPEHVETRPLYNSRKPGLQQGSLHMWVDMFPRDLKEIPPPVDIAPQRLNCYELRVIIHRITDVQLKDVTFFTGERTGALYFKGWLMGANDTQVTDIQRTYTGEANVNWRFIFPFDYNPKQQQIVECQNAGQGHRQSMKSKSPELHIQLWDSRTLTNDKNLCCLCLPLNKLSNIAKTPRQCSLPTQSDSNNNSVISLFKEKSVEGWWPLVSEKHGETSMRGKLLMSIELLTKEEAAENPAGFGRNAPLPLPKPK</sequence>
<dbReference type="Gene3D" id="2.60.40.150">
    <property type="entry name" value="C2 domain"/>
    <property type="match status" value="2"/>
</dbReference>
<dbReference type="InterPro" id="IPR037724">
    <property type="entry name" value="C2E_Ferlin"/>
</dbReference>
<dbReference type="InterPro" id="IPR037721">
    <property type="entry name" value="Ferlin"/>
</dbReference>
<dbReference type="InterPro" id="IPR055072">
    <property type="entry name" value="Ferlin_DSRM"/>
</dbReference>
<proteinExistence type="predicted"/>
<dbReference type="STRING" id="299467.A0A443S819"/>
<keyword evidence="4" id="KW-1133">Transmembrane helix</keyword>
<dbReference type="Pfam" id="PF22901">
    <property type="entry name" value="dsrm_Ferlin"/>
    <property type="match status" value="1"/>
</dbReference>
<dbReference type="VEuPathDB" id="VectorBase:LDEU008389"/>
<evidence type="ECO:0000313" key="8">
    <source>
        <dbReference type="Proteomes" id="UP000288716"/>
    </source>
</evidence>
<keyword evidence="8" id="KW-1185">Reference proteome</keyword>
<dbReference type="PANTHER" id="PTHR12546:SF60">
    <property type="entry name" value="MISFIRE, ISOFORM F"/>
    <property type="match status" value="1"/>
</dbReference>
<evidence type="ECO:0000256" key="3">
    <source>
        <dbReference type="ARBA" id="ARBA00022737"/>
    </source>
</evidence>
<dbReference type="InterPro" id="IPR000008">
    <property type="entry name" value="C2_dom"/>
</dbReference>
<evidence type="ECO:0000259" key="6">
    <source>
        <dbReference type="PROSITE" id="PS50004"/>
    </source>
</evidence>
<protein>
    <recommendedName>
        <fullName evidence="6">C2 domain-containing protein</fullName>
    </recommendedName>
</protein>
<organism evidence="7 8">
    <name type="scientific">Leptotrombidium deliense</name>
    <dbReference type="NCBI Taxonomy" id="299467"/>
    <lineage>
        <taxon>Eukaryota</taxon>
        <taxon>Metazoa</taxon>
        <taxon>Ecdysozoa</taxon>
        <taxon>Arthropoda</taxon>
        <taxon>Chelicerata</taxon>
        <taxon>Arachnida</taxon>
        <taxon>Acari</taxon>
        <taxon>Acariformes</taxon>
        <taxon>Trombidiformes</taxon>
        <taxon>Prostigmata</taxon>
        <taxon>Anystina</taxon>
        <taxon>Parasitengona</taxon>
        <taxon>Trombiculoidea</taxon>
        <taxon>Trombiculidae</taxon>
        <taxon>Leptotrombidium</taxon>
    </lineage>
</organism>
<name>A0A443S819_9ACAR</name>
<reference evidence="7 8" key="1">
    <citation type="journal article" date="2018" name="Gigascience">
        <title>Genomes of trombidid mites reveal novel predicted allergens and laterally-transferred genes associated with secondary metabolism.</title>
        <authorList>
            <person name="Dong X."/>
            <person name="Chaisiri K."/>
            <person name="Xia D."/>
            <person name="Armstrong S.D."/>
            <person name="Fang Y."/>
            <person name="Donnelly M.J."/>
            <person name="Kadowaki T."/>
            <person name="McGarry J.W."/>
            <person name="Darby A.C."/>
            <person name="Makepeace B.L."/>
        </authorList>
    </citation>
    <scope>NUCLEOTIDE SEQUENCE [LARGE SCALE GENOMIC DNA]</scope>
    <source>
        <strain evidence="7">UoL-UT</strain>
    </source>
</reference>
<accession>A0A443S819</accession>
<gene>
    <name evidence="7" type="ORF">B4U80_09934</name>
</gene>
<dbReference type="GO" id="GO:0016020">
    <property type="term" value="C:membrane"/>
    <property type="evidence" value="ECO:0007669"/>
    <property type="project" value="UniProtKB-SubCell"/>
</dbReference>
<dbReference type="CDD" id="cd04037">
    <property type="entry name" value="C2E_Ferlin"/>
    <property type="match status" value="1"/>
</dbReference>
<evidence type="ECO:0000256" key="5">
    <source>
        <dbReference type="ARBA" id="ARBA00023136"/>
    </source>
</evidence>
<evidence type="ECO:0000313" key="7">
    <source>
        <dbReference type="EMBL" id="RWS23651.1"/>
    </source>
</evidence>
<dbReference type="SUPFAM" id="SSF49562">
    <property type="entry name" value="C2 domain (Calcium/lipid-binding domain, CaLB)"/>
    <property type="match status" value="2"/>
</dbReference>
<comment type="caution">
    <text evidence="7">The sequence shown here is derived from an EMBL/GenBank/DDBJ whole genome shotgun (WGS) entry which is preliminary data.</text>
</comment>
<dbReference type="PROSITE" id="PS50004">
    <property type="entry name" value="C2"/>
    <property type="match status" value="1"/>
</dbReference>
<dbReference type="Proteomes" id="UP000288716">
    <property type="component" value="Unassembled WGS sequence"/>
</dbReference>
<dbReference type="PANTHER" id="PTHR12546">
    <property type="entry name" value="FER-1-LIKE"/>
    <property type="match status" value="1"/>
</dbReference>
<dbReference type="AlphaFoldDB" id="A0A443S819"/>
<feature type="domain" description="C2" evidence="6">
    <location>
        <begin position="282"/>
        <end position="403"/>
    </location>
</feature>
<dbReference type="OrthoDB" id="6421401at2759"/>
<keyword evidence="2" id="KW-0812">Transmembrane</keyword>
<keyword evidence="3" id="KW-0677">Repeat</keyword>
<evidence type="ECO:0000256" key="4">
    <source>
        <dbReference type="ARBA" id="ARBA00022989"/>
    </source>
</evidence>
<dbReference type="Pfam" id="PF00168">
    <property type="entry name" value="C2"/>
    <property type="match status" value="1"/>
</dbReference>
<dbReference type="InterPro" id="IPR035892">
    <property type="entry name" value="C2_domain_sf"/>
</dbReference>
<evidence type="ECO:0000256" key="1">
    <source>
        <dbReference type="ARBA" id="ARBA00004167"/>
    </source>
</evidence>
<keyword evidence="5" id="KW-0472">Membrane</keyword>
<comment type="subcellular location">
    <subcellularLocation>
        <location evidence="1">Membrane</location>
        <topology evidence="1">Single-pass membrane protein</topology>
    </subcellularLocation>
</comment>
<dbReference type="SMART" id="SM00239">
    <property type="entry name" value="C2"/>
    <property type="match status" value="2"/>
</dbReference>
<evidence type="ECO:0000256" key="2">
    <source>
        <dbReference type="ARBA" id="ARBA00022692"/>
    </source>
</evidence>